<feature type="region of interest" description="Disordered" evidence="1">
    <location>
        <begin position="89"/>
        <end position="108"/>
    </location>
</feature>
<dbReference type="GeneID" id="14540677"/>
<dbReference type="OrthoDB" id="1111734at2759"/>
<reference evidence="3 4" key="1">
    <citation type="journal article" date="2012" name="PLoS ONE">
        <title>Sequence and analysis of the genome of the pathogenic yeast Candida orthopsilosis.</title>
        <authorList>
            <person name="Riccombeni A."/>
            <person name="Vidanes G."/>
            <person name="Proux-Wera E."/>
            <person name="Wolfe K.H."/>
            <person name="Butler G."/>
        </authorList>
    </citation>
    <scope>NUCLEOTIDE SEQUENCE [LARGE SCALE GENOMIC DNA]</scope>
    <source>
        <strain evidence="3 4">Co 90-125</strain>
    </source>
</reference>
<dbReference type="Proteomes" id="UP000005018">
    <property type="component" value="Chromosome 4"/>
</dbReference>
<feature type="compositionally biased region" description="Polar residues" evidence="1">
    <location>
        <begin position="22"/>
        <end position="32"/>
    </location>
</feature>
<dbReference type="Pfam" id="PF06991">
    <property type="entry name" value="MFAP1"/>
    <property type="match status" value="1"/>
</dbReference>
<evidence type="ECO:0000259" key="2">
    <source>
        <dbReference type="Pfam" id="PF06991"/>
    </source>
</evidence>
<accession>H8X4P4</accession>
<dbReference type="KEGG" id="cot:CORT_0D01375"/>
<feature type="compositionally biased region" description="Basic and acidic residues" evidence="1">
    <location>
        <begin position="89"/>
        <end position="99"/>
    </location>
</feature>
<organism evidence="3 4">
    <name type="scientific">Candida orthopsilosis (strain 90-125)</name>
    <name type="common">Yeast</name>
    <dbReference type="NCBI Taxonomy" id="1136231"/>
    <lineage>
        <taxon>Eukaryota</taxon>
        <taxon>Fungi</taxon>
        <taxon>Dikarya</taxon>
        <taxon>Ascomycota</taxon>
        <taxon>Saccharomycotina</taxon>
        <taxon>Pichiomycetes</taxon>
        <taxon>Debaryomycetaceae</taxon>
        <taxon>Candida/Lodderomyces clade</taxon>
        <taxon>Candida</taxon>
    </lineage>
</organism>
<protein>
    <recommendedName>
        <fullName evidence="2">Micro-fibrillar-associated protein 1 C-terminal domain-containing protein</fullName>
    </recommendedName>
</protein>
<feature type="compositionally biased region" description="Acidic residues" evidence="1">
    <location>
        <begin position="50"/>
        <end position="61"/>
    </location>
</feature>
<gene>
    <name evidence="3" type="ORF">CORT_0D01375</name>
</gene>
<feature type="region of interest" description="Disordered" evidence="1">
    <location>
        <begin position="1"/>
        <end position="61"/>
    </location>
</feature>
<dbReference type="InterPro" id="IPR009730">
    <property type="entry name" value="MFAP1_C"/>
</dbReference>
<dbReference type="EMBL" id="HE681722">
    <property type="protein sequence ID" value="CCG22986.1"/>
    <property type="molecule type" value="Genomic_DNA"/>
</dbReference>
<name>H8X4P4_CANO9</name>
<proteinExistence type="predicted"/>
<keyword evidence="4" id="KW-1185">Reference proteome</keyword>
<feature type="domain" description="Micro-fibrillar-associated protein 1 C-terminal" evidence="2">
    <location>
        <begin position="34"/>
        <end position="97"/>
    </location>
</feature>
<evidence type="ECO:0000256" key="1">
    <source>
        <dbReference type="SAM" id="MobiDB-lite"/>
    </source>
</evidence>
<sequence>MSESSSESSSEDEIAKPVYVSKKQQGESTNASRKVLLSQLESKGTKEDTEDRYDVDDTDDLDPQLEYENWKQREKLRFLRDQQLIRDAEMEKERKKKDTNNNVVDSTS</sequence>
<evidence type="ECO:0000313" key="3">
    <source>
        <dbReference type="EMBL" id="CCG22986.1"/>
    </source>
</evidence>
<dbReference type="RefSeq" id="XP_003869123.1">
    <property type="nucleotide sequence ID" value="XM_003869074.1"/>
</dbReference>
<dbReference type="AlphaFoldDB" id="H8X4P4"/>
<dbReference type="HOGENOM" id="CLU_2196611_0_0_1"/>
<evidence type="ECO:0000313" key="4">
    <source>
        <dbReference type="Proteomes" id="UP000005018"/>
    </source>
</evidence>